<evidence type="ECO:0000256" key="1">
    <source>
        <dbReference type="SAM" id="MobiDB-lite"/>
    </source>
</evidence>
<organism evidence="3 4">
    <name type="scientific">Spodoptera frugiperda</name>
    <name type="common">Fall armyworm</name>
    <dbReference type="NCBI Taxonomy" id="7108"/>
    <lineage>
        <taxon>Eukaryota</taxon>
        <taxon>Metazoa</taxon>
        <taxon>Ecdysozoa</taxon>
        <taxon>Arthropoda</taxon>
        <taxon>Hexapoda</taxon>
        <taxon>Insecta</taxon>
        <taxon>Pterygota</taxon>
        <taxon>Neoptera</taxon>
        <taxon>Endopterygota</taxon>
        <taxon>Lepidoptera</taxon>
        <taxon>Glossata</taxon>
        <taxon>Ditrysia</taxon>
        <taxon>Noctuoidea</taxon>
        <taxon>Noctuidae</taxon>
        <taxon>Amphipyrinae</taxon>
        <taxon>Spodoptera</taxon>
    </lineage>
</organism>
<protein>
    <submittedName>
        <fullName evidence="4">Uncharacterized protein LOC118280450 isoform X1</fullName>
    </submittedName>
</protein>
<keyword evidence="3" id="KW-1185">Reference proteome</keyword>
<evidence type="ECO:0000313" key="3">
    <source>
        <dbReference type="Proteomes" id="UP000829999"/>
    </source>
</evidence>
<name>A0A9R0F264_SPOFR</name>
<dbReference type="RefSeq" id="XP_050557852.1">
    <property type="nucleotide sequence ID" value="XM_050701895.1"/>
</dbReference>
<dbReference type="Proteomes" id="UP000829999">
    <property type="component" value="Chromosome 21"/>
</dbReference>
<keyword evidence="2" id="KW-0472">Membrane</keyword>
<feature type="compositionally biased region" description="Polar residues" evidence="1">
    <location>
        <begin position="554"/>
        <end position="563"/>
    </location>
</feature>
<feature type="transmembrane region" description="Helical" evidence="2">
    <location>
        <begin position="12"/>
        <end position="32"/>
    </location>
</feature>
<accession>A0A9R0F264</accession>
<reference evidence="4" key="1">
    <citation type="submission" date="2025-08" db="UniProtKB">
        <authorList>
            <consortium name="RefSeq"/>
        </authorList>
    </citation>
    <scope>IDENTIFICATION</scope>
    <source>
        <tissue evidence="4">Whole larval tissue</tissue>
    </source>
</reference>
<gene>
    <name evidence="4" type="primary">LOC118280450</name>
</gene>
<feature type="region of interest" description="Disordered" evidence="1">
    <location>
        <begin position="552"/>
        <end position="573"/>
    </location>
</feature>
<evidence type="ECO:0000256" key="2">
    <source>
        <dbReference type="SAM" id="Phobius"/>
    </source>
</evidence>
<dbReference type="AlphaFoldDB" id="A0A9R0F264"/>
<proteinExistence type="predicted"/>
<dbReference type="GeneID" id="118280450"/>
<feature type="transmembrane region" description="Helical" evidence="2">
    <location>
        <begin position="525"/>
        <end position="547"/>
    </location>
</feature>
<evidence type="ECO:0000313" key="4">
    <source>
        <dbReference type="RefSeq" id="XP_050557852.1"/>
    </source>
</evidence>
<keyword evidence="2" id="KW-1133">Transmembrane helix</keyword>
<sequence>MRYKINNSVKVLIFFIISILQCDTTVGVYITFKIEIYEVLGKLRPMCDHDIQDMKSYTVREGENIIIMTNYDKVITDARCYSKYTDYSFGTESQNFYRNESIYKAKKEMGTVWECSITSLKNDLNILFHEILYTKGEDTYARTICTMNIHVRREKAPMVILVNNMQMALKQTQLSDEEADFTAIYHYKVGDKVNITCVTENYNEHDTISMQSPNVGKVTHPDLQSSRRLGIKTTLTSLHGGKYYLFTLKNQSDYTSVRLRFIETSDDPLNITINGILMRPQLNNIINNQYTLTYVHKSNSRIDVICETSPNYKLLILNKAFRGIRYYQNELTPEQKINIHFTPSPNKTPNFRCSADNRRNGYVAQACDIMIKSDDKLLNDSKIMEMVLPANRTVLEVSNDTLQVIYYKVDVDEDLEIKCSVGQRQLDVVYMHFQNNHTTDENMISKIVTLKYSSTNPPVICYLRDQVNDVQSLKRDEIMYQIEVIFVNKDVSPRLGGGTAVSPDLTFEPDPTTTIANQETHTSNLVIIFGCISSLVLTITVVGIVYWRKRTQRPKNTSNSEVPTSEPFYGNKMFQNDPNRGIYVLPENNDPKYEKASQAPCNRVKEDNEMTPIPESMYDSCSIENSTIQPNNDVPKSPDCSDPNHHHYEEVNYLQCKPKPSEPQQRSSKIYNVAYDHVRRCRSGK</sequence>
<dbReference type="OrthoDB" id="7478817at2759"/>
<keyword evidence="2" id="KW-0812">Transmembrane</keyword>